<keyword evidence="2" id="KW-0479">Metal-binding</keyword>
<keyword evidence="5" id="KW-0862">Zinc</keyword>
<dbReference type="InterPro" id="IPR052426">
    <property type="entry name" value="Plant_dev_regulator"/>
</dbReference>
<dbReference type="PANTHER" id="PTHR45801">
    <property type="entry name" value="OS07G0101800 PROTEIN"/>
    <property type="match status" value="1"/>
</dbReference>
<evidence type="ECO:0000259" key="11">
    <source>
        <dbReference type="PROSITE" id="PS50157"/>
    </source>
</evidence>
<dbReference type="Gene3D" id="3.30.160.60">
    <property type="entry name" value="Classic Zinc Finger"/>
    <property type="match status" value="1"/>
</dbReference>
<dbReference type="GO" id="GO:0005634">
    <property type="term" value="C:nucleus"/>
    <property type="evidence" value="ECO:0007669"/>
    <property type="project" value="UniProtKB-SubCell"/>
</dbReference>
<dbReference type="InterPro" id="IPR036236">
    <property type="entry name" value="Znf_C2H2_sf"/>
</dbReference>
<accession>A0A6J1AU01</accession>
<dbReference type="GO" id="GO:0008270">
    <property type="term" value="F:zinc ion binding"/>
    <property type="evidence" value="ECO:0007669"/>
    <property type="project" value="UniProtKB-KW"/>
</dbReference>
<evidence type="ECO:0000256" key="9">
    <source>
        <dbReference type="PROSITE-ProRule" id="PRU00042"/>
    </source>
</evidence>
<dbReference type="Pfam" id="PF13912">
    <property type="entry name" value="zf-C2H2_6"/>
    <property type="match status" value="1"/>
</dbReference>
<dbReference type="PROSITE" id="PS50157">
    <property type="entry name" value="ZINC_FINGER_C2H2_2"/>
    <property type="match status" value="1"/>
</dbReference>
<name>A0A6J1AU01_9ROSI</name>
<keyword evidence="3" id="KW-0677">Repeat</keyword>
<evidence type="ECO:0000256" key="2">
    <source>
        <dbReference type="ARBA" id="ARBA00022723"/>
    </source>
</evidence>
<evidence type="ECO:0000256" key="8">
    <source>
        <dbReference type="ARBA" id="ARBA00023242"/>
    </source>
</evidence>
<proteinExistence type="predicted"/>
<dbReference type="InterPro" id="IPR013087">
    <property type="entry name" value="Znf_C2H2_type"/>
</dbReference>
<feature type="region of interest" description="Disordered" evidence="10">
    <location>
        <begin position="152"/>
        <end position="173"/>
    </location>
</feature>
<reference evidence="13" key="1">
    <citation type="submission" date="2025-08" db="UniProtKB">
        <authorList>
            <consortium name="RefSeq"/>
        </authorList>
    </citation>
    <scope>IDENTIFICATION</scope>
    <source>
        <tissue evidence="13">Leaf</tissue>
    </source>
</reference>
<dbReference type="SMART" id="SM00355">
    <property type="entry name" value="ZnF_C2H2"/>
    <property type="match status" value="1"/>
</dbReference>
<feature type="domain" description="C2H2-type" evidence="11">
    <location>
        <begin position="28"/>
        <end position="55"/>
    </location>
</feature>
<keyword evidence="4 9" id="KW-0863">Zinc-finger</keyword>
<evidence type="ECO:0000256" key="5">
    <source>
        <dbReference type="ARBA" id="ARBA00022833"/>
    </source>
</evidence>
<dbReference type="GeneID" id="110420871"/>
<gene>
    <name evidence="13" type="primary">LOC110420871</name>
</gene>
<dbReference type="PANTHER" id="PTHR45801:SF111">
    <property type="entry name" value="C2H2 AND C2HC ZINC FINGERS SUPERFAMILY PROTEIN"/>
    <property type="match status" value="1"/>
</dbReference>
<dbReference type="OrthoDB" id="780709at2759"/>
<keyword evidence="7" id="KW-0804">Transcription</keyword>
<keyword evidence="6" id="KW-0805">Transcription regulation</keyword>
<keyword evidence="8" id="KW-0539">Nucleus</keyword>
<evidence type="ECO:0000313" key="13">
    <source>
        <dbReference type="RefSeq" id="XP_021289934.1"/>
    </source>
</evidence>
<dbReference type="PROSITE" id="PS00028">
    <property type="entry name" value="ZINC_FINGER_C2H2_1"/>
    <property type="match status" value="1"/>
</dbReference>
<evidence type="ECO:0000313" key="12">
    <source>
        <dbReference type="Proteomes" id="UP000504621"/>
    </source>
</evidence>
<protein>
    <submittedName>
        <fullName evidence="13">Transcriptional regulator TAC1-like</fullName>
    </submittedName>
</protein>
<evidence type="ECO:0000256" key="3">
    <source>
        <dbReference type="ARBA" id="ARBA00022737"/>
    </source>
</evidence>
<feature type="region of interest" description="Disordered" evidence="10">
    <location>
        <begin position="70"/>
        <end position="140"/>
    </location>
</feature>
<feature type="compositionally biased region" description="Basic and acidic residues" evidence="10">
    <location>
        <begin position="125"/>
        <end position="139"/>
    </location>
</feature>
<evidence type="ECO:0000256" key="10">
    <source>
        <dbReference type="SAM" id="MobiDB-lite"/>
    </source>
</evidence>
<evidence type="ECO:0000256" key="6">
    <source>
        <dbReference type="ARBA" id="ARBA00023015"/>
    </source>
</evidence>
<feature type="compositionally biased region" description="Low complexity" evidence="10">
    <location>
        <begin position="111"/>
        <end position="123"/>
    </location>
</feature>
<dbReference type="RefSeq" id="XP_021289934.1">
    <property type="nucleotide sequence ID" value="XM_021434259.1"/>
</dbReference>
<sequence>METKHPKGEKSDQIVWSLEDLPGQAKSYTCSFCKKGFSSAQALGGHMNIHRKDRAKLRESSEENILSLDMLKTINPPDDHSQVSEIVLESSEEKSSSPRRPSKLSREDEGGSASASASVSPGGKDAIKTSGESEKESLRLIHGSTSQIVLDLELRLGPDPDQNQTKKSTRECF</sequence>
<dbReference type="SUPFAM" id="SSF57667">
    <property type="entry name" value="beta-beta-alpha zinc fingers"/>
    <property type="match status" value="1"/>
</dbReference>
<comment type="subcellular location">
    <subcellularLocation>
        <location evidence="1">Nucleus</location>
    </subcellularLocation>
</comment>
<dbReference type="AlphaFoldDB" id="A0A6J1AU01"/>
<dbReference type="Proteomes" id="UP000504621">
    <property type="component" value="Unplaced"/>
</dbReference>
<organism evidence="12 13">
    <name type="scientific">Herrania umbratica</name>
    <dbReference type="NCBI Taxonomy" id="108875"/>
    <lineage>
        <taxon>Eukaryota</taxon>
        <taxon>Viridiplantae</taxon>
        <taxon>Streptophyta</taxon>
        <taxon>Embryophyta</taxon>
        <taxon>Tracheophyta</taxon>
        <taxon>Spermatophyta</taxon>
        <taxon>Magnoliopsida</taxon>
        <taxon>eudicotyledons</taxon>
        <taxon>Gunneridae</taxon>
        <taxon>Pentapetalae</taxon>
        <taxon>rosids</taxon>
        <taxon>malvids</taxon>
        <taxon>Malvales</taxon>
        <taxon>Malvaceae</taxon>
        <taxon>Byttnerioideae</taxon>
        <taxon>Herrania</taxon>
    </lineage>
</organism>
<evidence type="ECO:0000256" key="4">
    <source>
        <dbReference type="ARBA" id="ARBA00022771"/>
    </source>
</evidence>
<evidence type="ECO:0000256" key="7">
    <source>
        <dbReference type="ARBA" id="ARBA00023163"/>
    </source>
</evidence>
<dbReference type="FunFam" id="3.30.160.60:FF:000110">
    <property type="entry name" value="Zinc finger protein-like"/>
    <property type="match status" value="1"/>
</dbReference>
<keyword evidence="12" id="KW-1185">Reference proteome</keyword>
<evidence type="ECO:0000256" key="1">
    <source>
        <dbReference type="ARBA" id="ARBA00004123"/>
    </source>
</evidence>